<evidence type="ECO:0000313" key="1">
    <source>
        <dbReference type="Proteomes" id="UP000695000"/>
    </source>
</evidence>
<dbReference type="Proteomes" id="UP000695000">
    <property type="component" value="Unplaced"/>
</dbReference>
<keyword evidence="1" id="KW-1185">Reference proteome</keyword>
<sequence length="181" mass="21019">MRDAMDYMRRNASTIGNISGTESMSTIFRNYTAGNLNGSASFSQLDSSTWNIDMQELEYNPSKKDLTDAKIHHLLAEELCKPYRRVSLLSDRNHRRLSYSRHAVNDRDLSNQVNYKMQLNFRRLVADKKHHHKRHSKKLNKVKTSVIKVQHLNINANEKVVLRPEVVHTSPLTTYKLTLLT</sequence>
<proteinExistence type="predicted"/>
<organism evidence="1 2">
    <name type="scientific">Nicrophorus vespilloides</name>
    <name type="common">Boreal carrion beetle</name>
    <dbReference type="NCBI Taxonomy" id="110193"/>
    <lineage>
        <taxon>Eukaryota</taxon>
        <taxon>Metazoa</taxon>
        <taxon>Ecdysozoa</taxon>
        <taxon>Arthropoda</taxon>
        <taxon>Hexapoda</taxon>
        <taxon>Insecta</taxon>
        <taxon>Pterygota</taxon>
        <taxon>Neoptera</taxon>
        <taxon>Endopterygota</taxon>
        <taxon>Coleoptera</taxon>
        <taxon>Polyphaga</taxon>
        <taxon>Staphyliniformia</taxon>
        <taxon>Silphidae</taxon>
        <taxon>Nicrophorinae</taxon>
        <taxon>Nicrophorus</taxon>
    </lineage>
</organism>
<dbReference type="RefSeq" id="XP_017771142.1">
    <property type="nucleotide sequence ID" value="XM_017915653.1"/>
</dbReference>
<dbReference type="GeneID" id="108558664"/>
<protein>
    <submittedName>
        <fullName evidence="2">Uncharacterized protein LOC108558664</fullName>
    </submittedName>
</protein>
<name>A0ABM1M992_NICVS</name>
<accession>A0ABM1M992</accession>
<reference evidence="2" key="1">
    <citation type="submission" date="2025-08" db="UniProtKB">
        <authorList>
            <consortium name="RefSeq"/>
        </authorList>
    </citation>
    <scope>IDENTIFICATION</scope>
    <source>
        <tissue evidence="2">Whole Larva</tissue>
    </source>
</reference>
<evidence type="ECO:0000313" key="2">
    <source>
        <dbReference type="RefSeq" id="XP_017771142.1"/>
    </source>
</evidence>
<gene>
    <name evidence="2" type="primary">LOC108558664</name>
</gene>